<name>A0ABR7NJM8_9FIRM</name>
<dbReference type="PANTHER" id="PTHR30024">
    <property type="entry name" value="ALIPHATIC SULFONATES-BINDING PROTEIN-RELATED"/>
    <property type="match status" value="1"/>
</dbReference>
<dbReference type="PROSITE" id="PS51257">
    <property type="entry name" value="PROKAR_LIPOPROTEIN"/>
    <property type="match status" value="1"/>
</dbReference>
<dbReference type="Pfam" id="PF12974">
    <property type="entry name" value="Phosphonate-bd"/>
    <property type="match status" value="1"/>
</dbReference>
<reference evidence="3 4" key="1">
    <citation type="submission" date="2020-08" db="EMBL/GenBank/DDBJ databases">
        <title>Genome public.</title>
        <authorList>
            <person name="Liu C."/>
            <person name="Sun Q."/>
        </authorList>
    </citation>
    <scope>NUCLEOTIDE SEQUENCE [LARGE SCALE GENOMIC DNA]</scope>
    <source>
        <strain evidence="3 4">BX1</strain>
    </source>
</reference>
<evidence type="ECO:0000256" key="1">
    <source>
        <dbReference type="SAM" id="MobiDB-lite"/>
    </source>
</evidence>
<sequence length="391" mass="40758">MKKLLSLSLALALGLSLLTGCSDASSSQAETSAAPSSVSASNKTGSSEPAPEPAAPAPSVPADRSAASSEAESSSEAAPASSGEPASSESDAGSSGAVRVMALKGPTAMGMVQLMQENGETGLYDFTIAAAIDEVTPKIVQGEVDIAAVPANLAAVLYNNTQGKIQVIGINTLGVLYVVEAGETVQTAADLKDRTIYASGKGATPEYALNYILEQNGLTPGKDVTIEWKSEHAECVAALTSDEDGIAMLPQPFVATAQAKNPDIRIALDLTEEWDAVQKDEPNPSSLLTGVVIARTEFIENRPEELDDFLNGYGDSVKFVNENMEEAAELIGEYNIVPAAVAVKALPYCNIVLIESTDMKEKLSGYLSVLFEQNPKSVGGQLPGDAFYYGV</sequence>
<dbReference type="EMBL" id="JACRTB010000013">
    <property type="protein sequence ID" value="MBC8576608.1"/>
    <property type="molecule type" value="Genomic_DNA"/>
</dbReference>
<feature type="signal peptide" evidence="2">
    <location>
        <begin position="1"/>
        <end position="24"/>
    </location>
</feature>
<dbReference type="RefSeq" id="WP_262400115.1">
    <property type="nucleotide sequence ID" value="NZ_JACRTB010000013.1"/>
</dbReference>
<protein>
    <submittedName>
        <fullName evidence="3">ABC transporter substrate-binding protein</fullName>
    </submittedName>
</protein>
<proteinExistence type="predicted"/>
<evidence type="ECO:0000313" key="3">
    <source>
        <dbReference type="EMBL" id="MBC8576608.1"/>
    </source>
</evidence>
<gene>
    <name evidence="3" type="ORF">H8717_09355</name>
</gene>
<evidence type="ECO:0000256" key="2">
    <source>
        <dbReference type="SAM" id="SignalP"/>
    </source>
</evidence>
<dbReference type="Proteomes" id="UP000658131">
    <property type="component" value="Unassembled WGS sequence"/>
</dbReference>
<accession>A0ABR7NJM8</accession>
<keyword evidence="2" id="KW-0732">Signal</keyword>
<organism evidence="3 4">
    <name type="scientific">Yanshouia hominis</name>
    <dbReference type="NCBI Taxonomy" id="2763673"/>
    <lineage>
        <taxon>Bacteria</taxon>
        <taxon>Bacillati</taxon>
        <taxon>Bacillota</taxon>
        <taxon>Clostridia</taxon>
        <taxon>Eubacteriales</taxon>
        <taxon>Oscillospiraceae</taxon>
        <taxon>Yanshouia</taxon>
    </lineage>
</organism>
<dbReference type="Gene3D" id="3.40.190.10">
    <property type="entry name" value="Periplasmic binding protein-like II"/>
    <property type="match status" value="2"/>
</dbReference>
<feature type="region of interest" description="Disordered" evidence="1">
    <location>
        <begin position="22"/>
        <end position="95"/>
    </location>
</feature>
<feature type="chain" id="PRO_5045834690" evidence="2">
    <location>
        <begin position="25"/>
        <end position="391"/>
    </location>
</feature>
<feature type="compositionally biased region" description="Polar residues" evidence="1">
    <location>
        <begin position="22"/>
        <end position="45"/>
    </location>
</feature>
<feature type="compositionally biased region" description="Low complexity" evidence="1">
    <location>
        <begin position="60"/>
        <end position="95"/>
    </location>
</feature>
<keyword evidence="4" id="KW-1185">Reference proteome</keyword>
<feature type="compositionally biased region" description="Pro residues" evidence="1">
    <location>
        <begin position="50"/>
        <end position="59"/>
    </location>
</feature>
<comment type="caution">
    <text evidence="3">The sequence shown here is derived from an EMBL/GenBank/DDBJ whole genome shotgun (WGS) entry which is preliminary data.</text>
</comment>
<dbReference type="PIRSF" id="PIRSF027386">
    <property type="entry name" value="UCP027386_ABC_sbc_TM0202"/>
    <property type="match status" value="1"/>
</dbReference>
<dbReference type="InterPro" id="IPR027024">
    <property type="entry name" value="UCP027386_ABC_sbc_TM0202"/>
</dbReference>
<dbReference type="PANTHER" id="PTHR30024:SF46">
    <property type="entry name" value="ABC TRANSPORTER, SUBSTRATE-BINDING LIPOPROTEIN"/>
    <property type="match status" value="1"/>
</dbReference>
<evidence type="ECO:0000313" key="4">
    <source>
        <dbReference type="Proteomes" id="UP000658131"/>
    </source>
</evidence>
<dbReference type="SUPFAM" id="SSF53850">
    <property type="entry name" value="Periplasmic binding protein-like II"/>
    <property type="match status" value="1"/>
</dbReference>